<feature type="compositionally biased region" description="Polar residues" evidence="2">
    <location>
        <begin position="264"/>
        <end position="275"/>
    </location>
</feature>
<evidence type="ECO:0000256" key="1">
    <source>
        <dbReference type="PROSITE-ProRule" id="PRU00175"/>
    </source>
</evidence>
<feature type="region of interest" description="Disordered" evidence="2">
    <location>
        <begin position="22"/>
        <end position="43"/>
    </location>
</feature>
<dbReference type="PROSITE" id="PS50089">
    <property type="entry name" value="ZF_RING_2"/>
    <property type="match status" value="1"/>
</dbReference>
<dbReference type="VEuPathDB" id="FungiDB:RhiirFUN_018998"/>
<keyword evidence="1" id="KW-0479">Metal-binding</keyword>
<evidence type="ECO:0000313" key="4">
    <source>
        <dbReference type="EMBL" id="ESA14896.1"/>
    </source>
</evidence>
<feature type="domain" description="RING-type" evidence="3">
    <location>
        <begin position="293"/>
        <end position="333"/>
    </location>
</feature>
<proteinExistence type="predicted"/>
<dbReference type="HOGENOM" id="CLU_665884_0_0_1"/>
<accession>U9UH13</accession>
<sequence>MQSYTNSLTSDSDMFINEIENDNDPFENLVPEDEEGNNDQLTEDDSDLIVGNLIKLNHTVEEMEPEKIDHGEMEFNVDDILAKVNSTKENETHKIVDHESDKWAGIENQKSENLSTTNDYDNLGNLIYYDNDGGGGSGKKSKITKPCKPFFINHRNIAYNILKYLDNDMVENKEIPELEQCSELCIEKQLLYIKLSTCPFPDCEKNIDIIVDPNSIRRGSQSSQSSRTLVLTNLMGKKVVLSSPIIPEEGRRSDPIDTTGVAKETSNQATNPDNSENVDDSELSSRQIQRFICEKCFEEISIEFMKDTIFLSCKHAMHYDCIDDPCKKCSICSAEDLELFPVELTLNTAQKKCTWESTAEKSSSKKKKISHKDDVSTILKKLIKELLTNTPNTGKVLEKTNVPDALSNTGALS</sequence>
<dbReference type="AlphaFoldDB" id="U9UH13"/>
<name>U9UH13_RHIID</name>
<keyword evidence="1" id="KW-0862">Zinc</keyword>
<feature type="region of interest" description="Disordered" evidence="2">
    <location>
        <begin position="247"/>
        <end position="282"/>
    </location>
</feature>
<reference evidence="4" key="1">
    <citation type="submission" date="2013-07" db="EMBL/GenBank/DDBJ databases">
        <title>The genome of an arbuscular mycorrhizal fungus provides insights into the evolution of the oldest plant symbiosis.</title>
        <authorList>
            <consortium name="DOE Joint Genome Institute"/>
            <person name="Tisserant E."/>
            <person name="Malbreil M."/>
            <person name="Kuo A."/>
            <person name="Kohler A."/>
            <person name="Symeonidi A."/>
            <person name="Balestrini R."/>
            <person name="Charron P."/>
            <person name="Duensing N."/>
            <person name="Frei-dit-Frey N."/>
            <person name="Gianinazzi-Pearson V."/>
            <person name="Gilbert B."/>
            <person name="Handa Y."/>
            <person name="Hijri M."/>
            <person name="Kaul R."/>
            <person name="Kawaguchi M."/>
            <person name="Krajinski F."/>
            <person name="Lammers P."/>
            <person name="Lapierre D."/>
            <person name="Masclaux F.G."/>
            <person name="Murat C."/>
            <person name="Morin E."/>
            <person name="Ndikumana S."/>
            <person name="Pagni M."/>
            <person name="Petitpierre D."/>
            <person name="Requena N."/>
            <person name="Rosikiewicz P."/>
            <person name="Riley R."/>
            <person name="Saito K."/>
            <person name="San Clemente H."/>
            <person name="Shapiro H."/>
            <person name="van Tuinen D."/>
            <person name="Becard G."/>
            <person name="Bonfante P."/>
            <person name="Paszkowski U."/>
            <person name="Shachar-Hill Y."/>
            <person name="Young J.P."/>
            <person name="Sanders I.R."/>
            <person name="Henrissat B."/>
            <person name="Rensing S.A."/>
            <person name="Grigoriev I.V."/>
            <person name="Corradi N."/>
            <person name="Roux C."/>
            <person name="Martin F."/>
        </authorList>
    </citation>
    <scope>NUCLEOTIDE SEQUENCE</scope>
    <source>
        <strain evidence="4">DAOM 197198</strain>
    </source>
</reference>
<evidence type="ECO:0000259" key="3">
    <source>
        <dbReference type="PROSITE" id="PS50089"/>
    </source>
</evidence>
<dbReference type="GO" id="GO:0008270">
    <property type="term" value="F:zinc ion binding"/>
    <property type="evidence" value="ECO:0007669"/>
    <property type="project" value="UniProtKB-KW"/>
</dbReference>
<evidence type="ECO:0000256" key="2">
    <source>
        <dbReference type="SAM" id="MobiDB-lite"/>
    </source>
</evidence>
<gene>
    <name evidence="4" type="ORF">GLOINDRAFT_2668</name>
</gene>
<dbReference type="VEuPathDB" id="FungiDB:RhiirFUN_018997"/>
<protein>
    <recommendedName>
        <fullName evidence="3">RING-type domain-containing protein</fullName>
    </recommendedName>
</protein>
<organism evidence="4">
    <name type="scientific">Rhizophagus irregularis (strain DAOM 181602 / DAOM 197198 / MUCL 43194)</name>
    <name type="common">Arbuscular mycorrhizal fungus</name>
    <name type="synonym">Glomus intraradices</name>
    <dbReference type="NCBI Taxonomy" id="747089"/>
    <lineage>
        <taxon>Eukaryota</taxon>
        <taxon>Fungi</taxon>
        <taxon>Fungi incertae sedis</taxon>
        <taxon>Mucoromycota</taxon>
        <taxon>Glomeromycotina</taxon>
        <taxon>Glomeromycetes</taxon>
        <taxon>Glomerales</taxon>
        <taxon>Glomeraceae</taxon>
        <taxon>Rhizophagus</taxon>
    </lineage>
</organism>
<dbReference type="InterPro" id="IPR001841">
    <property type="entry name" value="Znf_RING"/>
</dbReference>
<keyword evidence="1" id="KW-0863">Zinc-finger</keyword>
<dbReference type="EMBL" id="KI282472">
    <property type="protein sequence ID" value="ESA14896.1"/>
    <property type="molecule type" value="Genomic_DNA"/>
</dbReference>
<dbReference type="SUPFAM" id="SSF57850">
    <property type="entry name" value="RING/U-box"/>
    <property type="match status" value="1"/>
</dbReference>